<dbReference type="Pfam" id="PF00078">
    <property type="entry name" value="RVT_1"/>
    <property type="match status" value="1"/>
</dbReference>
<organism evidence="3 4">
    <name type="scientific">Astyanax mexicanus</name>
    <name type="common">Blind cave fish</name>
    <name type="synonym">Astyanax fasciatus mexicanus</name>
    <dbReference type="NCBI Taxonomy" id="7994"/>
    <lineage>
        <taxon>Eukaryota</taxon>
        <taxon>Metazoa</taxon>
        <taxon>Chordata</taxon>
        <taxon>Craniata</taxon>
        <taxon>Vertebrata</taxon>
        <taxon>Euteleostomi</taxon>
        <taxon>Actinopterygii</taxon>
        <taxon>Neopterygii</taxon>
        <taxon>Teleostei</taxon>
        <taxon>Ostariophysi</taxon>
        <taxon>Characiformes</taxon>
        <taxon>Characoidei</taxon>
        <taxon>Acestrorhamphidae</taxon>
        <taxon>Acestrorhamphinae</taxon>
        <taxon>Astyanax</taxon>
    </lineage>
</organism>
<keyword evidence="1" id="KW-0175">Coiled coil</keyword>
<dbReference type="InParanoid" id="A0A3B1KHZ5"/>
<keyword evidence="4" id="KW-1185">Reference proteome</keyword>
<accession>A0A3B1KHZ5</accession>
<dbReference type="Pfam" id="PF03372">
    <property type="entry name" value="Exo_endo_phos"/>
    <property type="match status" value="1"/>
</dbReference>
<dbReference type="Gene3D" id="3.60.10.10">
    <property type="entry name" value="Endonuclease/exonuclease/phosphatase"/>
    <property type="match status" value="1"/>
</dbReference>
<feature type="coiled-coil region" evidence="1">
    <location>
        <begin position="305"/>
        <end position="332"/>
    </location>
</feature>
<feature type="domain" description="Reverse transcriptase" evidence="2">
    <location>
        <begin position="497"/>
        <end position="766"/>
    </location>
</feature>
<dbReference type="Proteomes" id="UP000018467">
    <property type="component" value="Unassembled WGS sequence"/>
</dbReference>
<reference evidence="4" key="2">
    <citation type="journal article" date="2014" name="Nat. Commun.">
        <title>The cavefish genome reveals candidate genes for eye loss.</title>
        <authorList>
            <person name="McGaugh S.E."/>
            <person name="Gross J.B."/>
            <person name="Aken B."/>
            <person name="Blin M."/>
            <person name="Borowsky R."/>
            <person name="Chalopin D."/>
            <person name="Hinaux H."/>
            <person name="Jeffery W.R."/>
            <person name="Keene A."/>
            <person name="Ma L."/>
            <person name="Minx P."/>
            <person name="Murphy D."/>
            <person name="O'Quin K.E."/>
            <person name="Retaux S."/>
            <person name="Rohner N."/>
            <person name="Searle S.M."/>
            <person name="Stahl B.A."/>
            <person name="Tabin C."/>
            <person name="Volff J.N."/>
            <person name="Yoshizawa M."/>
            <person name="Warren W.C."/>
        </authorList>
    </citation>
    <scope>NUCLEOTIDE SEQUENCE [LARGE SCALE GENOMIC DNA]</scope>
    <source>
        <strain evidence="4">female</strain>
    </source>
</reference>
<reference evidence="4" key="1">
    <citation type="submission" date="2013-03" db="EMBL/GenBank/DDBJ databases">
        <authorList>
            <person name="Jeffery W."/>
            <person name="Warren W."/>
            <person name="Wilson R.K."/>
        </authorList>
    </citation>
    <scope>NUCLEOTIDE SEQUENCE</scope>
    <source>
        <strain evidence="4">female</strain>
    </source>
</reference>
<dbReference type="InterPro" id="IPR005135">
    <property type="entry name" value="Endo/exonuclease/phosphatase"/>
</dbReference>
<dbReference type="InterPro" id="IPR043502">
    <property type="entry name" value="DNA/RNA_pol_sf"/>
</dbReference>
<reference evidence="3" key="3">
    <citation type="submission" date="2025-08" db="UniProtKB">
        <authorList>
            <consortium name="Ensembl"/>
        </authorList>
    </citation>
    <scope>IDENTIFICATION</scope>
</reference>
<sequence>MAKLPLNVITLNVNGLNSAVKRTRVLEYLHRKSVSIALIQETHLKHCDVYRFQNKYYKVAISSSAQNRTKGVAILVKRRLPLFIDQVGNDQEGRYAFIKARLGTIRLVLASVYCPNELDREFLNGLCNTLLELSDSHLLVGGDFNAVMNPKIDKSSSDTSSSLPSKLLNQFIGDLNIIDLWRLKNNTLAEYTFYSHRHKSYSRIDYIFVSPSLFSAEVSIAILPILLSDHSAVFCSFLFPDIIKAPRWRFNSSLLTNSDFLSSLKAELQVFISINRSQNCNPQILWEATKCFIRGFCISFSSTLSKSQKQCLNDLENNIKSLETLQKQCYSEDRMVNLRSLKEQHKFLSIAKAEFILHRTRHKYYLDAERPSHLLALRLKECETKAYINGVLNSNDQLITDPPGISRVFKAFYSQLYKSEIAFDAAQCKTFLDELQLPVISQLDRDLLDAPIELDELHKAIKDLQKGKSPGLDGLPPELYLDLWDLVGTLILDSFNFAIESGSFHRDQKTALISLLLKKGKDPLQCSSYRPISLICGDVKLFAKVLSLRLETVIPALISEDQSGFIKGRLASDNIRRLFHVLDAAHTFSSPCAVFSLDAEKAFDRLEWSYMWAVLERFGFGAVFISMLQTLYNSPMASVLTNNIISPAFQLERGTRQGCPLSPHLFCLSLEPLAQAIRQSSIYPINIHGHSNFISLYADDIVLYLDNLDTSIQLVMKIFDTFNGMSGYKINWSKSVLMPLNKLCQNVSIPSIIPVKESFAYLGIDIYPDIHKSARENYIGMLGKIKRDLERWNGLKVSLQGRIATIKMNVLPRLNFLFFMLPLPPPLKYFAEIDSMVSKFLWNNKQSRIRLATLQLPKTLGGLAVPNFKLYFMSFQLRALRSWLDPESKTSWRAIESILVRPHRLQDLLFTGAGSKNTDLKFGCIVAHSLKIWSLIEKLMGGPFKICSATPLWQNYKLLRGARPFIEPSWSSKGINVCGDLYDDGGFLSFQSLKVTFNLPASTYFVYLQLRSALKAYGVPWDSRIATHPMVKWIQPHLPSRGCVARIYRSLIEASANPLTITTLWDKELATLGYTPEWDTIWSNLSLTSKNVAHQLIHFKLIHRAYLTPYRRFKMKIQTNYYCHICNTSAPGTFLHMFWECPVIVKFWRYVNTVLSDILEIEYNFDPCLCLLNDNSNLELKMTQCKLLFSGFTAAKKTILQNWITPGLHMESFWVVNLLNIAKLECTAARLHHAKPITVETWQTFVLSILDFLQSMR</sequence>
<evidence type="ECO:0000256" key="1">
    <source>
        <dbReference type="SAM" id="Coils"/>
    </source>
</evidence>
<protein>
    <recommendedName>
        <fullName evidence="2">Reverse transcriptase domain-containing protein</fullName>
    </recommendedName>
</protein>
<dbReference type="GO" id="GO:0003824">
    <property type="term" value="F:catalytic activity"/>
    <property type="evidence" value="ECO:0007669"/>
    <property type="project" value="InterPro"/>
</dbReference>
<dbReference type="SUPFAM" id="SSF56672">
    <property type="entry name" value="DNA/RNA polymerases"/>
    <property type="match status" value="1"/>
</dbReference>
<proteinExistence type="predicted"/>
<dbReference type="InterPro" id="IPR036691">
    <property type="entry name" value="Endo/exonu/phosph_ase_sf"/>
</dbReference>
<dbReference type="STRING" id="7994.ENSAMXP00000054183"/>
<dbReference type="PANTHER" id="PTHR31635">
    <property type="entry name" value="REVERSE TRANSCRIPTASE DOMAIN-CONTAINING PROTEIN-RELATED"/>
    <property type="match status" value="1"/>
</dbReference>
<evidence type="ECO:0000313" key="4">
    <source>
        <dbReference type="Proteomes" id="UP000018467"/>
    </source>
</evidence>
<dbReference type="GeneTree" id="ENSGT00940000163630"/>
<dbReference type="PROSITE" id="PS50878">
    <property type="entry name" value="RT_POL"/>
    <property type="match status" value="1"/>
</dbReference>
<reference evidence="3" key="4">
    <citation type="submission" date="2025-09" db="UniProtKB">
        <authorList>
            <consortium name="Ensembl"/>
        </authorList>
    </citation>
    <scope>IDENTIFICATION</scope>
</reference>
<dbReference type="InterPro" id="IPR000477">
    <property type="entry name" value="RT_dom"/>
</dbReference>
<dbReference type="PANTHER" id="PTHR31635:SF196">
    <property type="entry name" value="REVERSE TRANSCRIPTASE DOMAIN-CONTAINING PROTEIN-RELATED"/>
    <property type="match status" value="1"/>
</dbReference>
<dbReference type="SUPFAM" id="SSF56219">
    <property type="entry name" value="DNase I-like"/>
    <property type="match status" value="1"/>
</dbReference>
<evidence type="ECO:0000259" key="2">
    <source>
        <dbReference type="PROSITE" id="PS50878"/>
    </source>
</evidence>
<name>A0A3B1KHZ5_ASTMX</name>
<dbReference type="AlphaFoldDB" id="A0A3B1KHZ5"/>
<evidence type="ECO:0000313" key="3">
    <source>
        <dbReference type="Ensembl" id="ENSAMXP00000054183.1"/>
    </source>
</evidence>
<dbReference type="CDD" id="cd01650">
    <property type="entry name" value="RT_nLTR_like"/>
    <property type="match status" value="1"/>
</dbReference>
<dbReference type="Bgee" id="ENSAMXG00000036146">
    <property type="expression patterns" value="Expressed in intestine and 8 other cell types or tissues"/>
</dbReference>
<dbReference type="CDD" id="cd09076">
    <property type="entry name" value="L1-EN"/>
    <property type="match status" value="1"/>
</dbReference>
<dbReference type="Ensembl" id="ENSAMXT00000050058.1">
    <property type="protein sequence ID" value="ENSAMXP00000054183.1"/>
    <property type="gene ID" value="ENSAMXG00000036146.1"/>
</dbReference>